<dbReference type="OrthoDB" id="8420641at2"/>
<dbReference type="EMBL" id="NPKJ01000066">
    <property type="protein sequence ID" value="PAQ06468.1"/>
    <property type="molecule type" value="Genomic_DNA"/>
</dbReference>
<proteinExistence type="predicted"/>
<sequence length="107" mass="12012">MKLVLIALAVAHNWYSGHHDPVTGYECCDNKDCRVISPRYVEPLPGGNFNIRTGSKTRYFIPKNRVLESEDSQYHICTSAPHMTIRCFFAPHTEAKAMGSVAGSLER</sequence>
<organism evidence="1 2">
    <name type="scientific">Mesorhizobium temperatum</name>
    <dbReference type="NCBI Taxonomy" id="241416"/>
    <lineage>
        <taxon>Bacteria</taxon>
        <taxon>Pseudomonadati</taxon>
        <taxon>Pseudomonadota</taxon>
        <taxon>Alphaproteobacteria</taxon>
        <taxon>Hyphomicrobiales</taxon>
        <taxon>Phyllobacteriaceae</taxon>
        <taxon>Mesorhizobium</taxon>
    </lineage>
</organism>
<accession>A0A271LGV8</accession>
<comment type="caution">
    <text evidence="1">The sequence shown here is derived from an EMBL/GenBank/DDBJ whole genome shotgun (WGS) entry which is preliminary data.</text>
</comment>
<name>A0A271LGV8_9HYPH</name>
<keyword evidence="2" id="KW-1185">Reference proteome</keyword>
<evidence type="ECO:0000313" key="1">
    <source>
        <dbReference type="EMBL" id="PAQ06468.1"/>
    </source>
</evidence>
<protein>
    <submittedName>
        <fullName evidence="1">Uncharacterized protein</fullName>
    </submittedName>
</protein>
<reference evidence="1 2" key="1">
    <citation type="submission" date="2017-08" db="EMBL/GenBank/DDBJ databases">
        <title>Mesorhizobium wenxinae sp. nov., a novel rhizobial species isolated from root nodules of chickpea (Cicer arietinum L.).</title>
        <authorList>
            <person name="Zhang J."/>
        </authorList>
    </citation>
    <scope>NUCLEOTIDE SEQUENCE [LARGE SCALE GENOMIC DNA]</scope>
    <source>
        <strain evidence="1 2">SDW018</strain>
    </source>
</reference>
<gene>
    <name evidence="1" type="ORF">CIT26_25320</name>
</gene>
<evidence type="ECO:0000313" key="2">
    <source>
        <dbReference type="Proteomes" id="UP000216442"/>
    </source>
</evidence>
<dbReference type="RefSeq" id="WP_095495118.1">
    <property type="nucleotide sequence ID" value="NZ_NPKJ01000066.1"/>
</dbReference>
<dbReference type="Proteomes" id="UP000216442">
    <property type="component" value="Unassembled WGS sequence"/>
</dbReference>
<dbReference type="AlphaFoldDB" id="A0A271LGV8"/>